<reference evidence="1" key="2">
    <citation type="journal article" date="2022" name="Elife">
        <title>Obligate sexual reproduction of a homothallic fungus closely related to the Cryptococcus pathogenic species complex.</title>
        <authorList>
            <person name="Passer A.R."/>
            <person name="Clancey S.A."/>
            <person name="Shea T."/>
            <person name="David-Palma M."/>
            <person name="Averette A.F."/>
            <person name="Boekhout T."/>
            <person name="Porcel B.M."/>
            <person name="Nowrousian M."/>
            <person name="Cuomo C.A."/>
            <person name="Sun S."/>
            <person name="Heitman J."/>
            <person name="Coelho M.A."/>
        </authorList>
    </citation>
    <scope>NUCLEOTIDE SEQUENCE</scope>
    <source>
        <strain evidence="1">CBS 7841</strain>
    </source>
</reference>
<dbReference type="Proteomes" id="UP000094043">
    <property type="component" value="Chromosome 8"/>
</dbReference>
<dbReference type="AlphaFoldDB" id="A0A1E3IVF9"/>
<protein>
    <submittedName>
        <fullName evidence="1">Uncharacterized protein</fullName>
    </submittedName>
</protein>
<dbReference type="EMBL" id="CP143791">
    <property type="protein sequence ID" value="WVN90893.1"/>
    <property type="molecule type" value="Genomic_DNA"/>
</dbReference>
<dbReference type="VEuPathDB" id="FungiDB:L203_00848"/>
<evidence type="ECO:0000313" key="2">
    <source>
        <dbReference type="Proteomes" id="UP000094043"/>
    </source>
</evidence>
<accession>A0A1E3IVF9</accession>
<dbReference type="GeneID" id="91090346"/>
<proteinExistence type="predicted"/>
<organism evidence="1 2">
    <name type="scientific">Cryptococcus depauperatus CBS 7841</name>
    <dbReference type="NCBI Taxonomy" id="1295531"/>
    <lineage>
        <taxon>Eukaryota</taxon>
        <taxon>Fungi</taxon>
        <taxon>Dikarya</taxon>
        <taxon>Basidiomycota</taxon>
        <taxon>Agaricomycotina</taxon>
        <taxon>Tremellomycetes</taxon>
        <taxon>Tremellales</taxon>
        <taxon>Cryptococcaceae</taxon>
        <taxon>Cryptococcus</taxon>
    </lineage>
</organism>
<dbReference type="KEGG" id="cdep:91090346"/>
<gene>
    <name evidence="1" type="ORF">L203_106138</name>
</gene>
<sequence>MTEHETVEWTPTNPEESTFLSKTIITHRGNNSTNQEADAAAFKSLGRHLNLENEVTPNVPTCTVHILDSPSPFDPQGGNDIRATSRLYAVDKPIGWHDPACTDWDCPGTLLPIPAEEFSPTHTSCVLFNPSRHDYVDPDVSSFPEAFDTFIQQHPHRGTEAELPSDVEWSTANVGYTIARVQYGRPNQPYGTLASSSVTRFHHPKCQSTVCPGSADETAAKKYSRLPQGTQKCRPDLSFNFRLADGTLPGQRQDER</sequence>
<reference evidence="1" key="1">
    <citation type="submission" date="2016-06" db="EMBL/GenBank/DDBJ databases">
        <authorList>
            <person name="Cuomo C."/>
            <person name="Litvintseva A."/>
            <person name="Heitman J."/>
            <person name="Chen Y."/>
            <person name="Sun S."/>
            <person name="Springer D."/>
            <person name="Dromer F."/>
            <person name="Young S."/>
            <person name="Zeng Q."/>
            <person name="Chapman S."/>
            <person name="Gujja S."/>
            <person name="Saif S."/>
            <person name="Birren B."/>
        </authorList>
    </citation>
    <scope>NUCLEOTIDE SEQUENCE</scope>
    <source>
        <strain evidence="1">CBS 7841</strain>
    </source>
</reference>
<dbReference type="RefSeq" id="XP_066071593.1">
    <property type="nucleotide sequence ID" value="XM_066215496.1"/>
</dbReference>
<evidence type="ECO:0000313" key="1">
    <source>
        <dbReference type="EMBL" id="WVN90893.1"/>
    </source>
</evidence>
<keyword evidence="2" id="KW-1185">Reference proteome</keyword>
<name>A0A1E3IVF9_9TREE</name>
<reference evidence="1" key="3">
    <citation type="submission" date="2024-01" db="EMBL/GenBank/DDBJ databases">
        <authorList>
            <person name="Coelho M.A."/>
            <person name="David-Palma M."/>
            <person name="Shea T."/>
            <person name="Sun S."/>
            <person name="Cuomo C.A."/>
            <person name="Heitman J."/>
        </authorList>
    </citation>
    <scope>NUCLEOTIDE SEQUENCE</scope>
    <source>
        <strain evidence="1">CBS 7841</strain>
    </source>
</reference>